<proteinExistence type="predicted"/>
<keyword evidence="2" id="KW-1185">Reference proteome</keyword>
<reference evidence="1 2" key="1">
    <citation type="journal article" date="2018" name="Sci. Rep.">
        <title>Genomic signatures of local adaptation to the degree of environmental predictability in rotifers.</title>
        <authorList>
            <person name="Franch-Gras L."/>
            <person name="Hahn C."/>
            <person name="Garcia-Roger E.M."/>
            <person name="Carmona M.J."/>
            <person name="Serra M."/>
            <person name="Gomez A."/>
        </authorList>
    </citation>
    <scope>NUCLEOTIDE SEQUENCE [LARGE SCALE GENOMIC DNA]</scope>
    <source>
        <strain evidence="1">HYR1</strain>
    </source>
</reference>
<protein>
    <submittedName>
        <fullName evidence="1">Uncharacterized protein</fullName>
    </submittedName>
</protein>
<name>A0A3M7P8J9_BRAPC</name>
<dbReference type="AlphaFoldDB" id="A0A3M7P8J9"/>
<comment type="caution">
    <text evidence="1">The sequence shown here is derived from an EMBL/GenBank/DDBJ whole genome shotgun (WGS) entry which is preliminary data.</text>
</comment>
<sequence>MSSLNSNQKTKNEIRIFESDINCFQLEWTEIKSNNCVTSAFSLAFFSRTPHKLASTLTFLNIENELNFFSASNPRPALILVLYRRVGQCTTGLTGPETGLGARRAAFCNLAFRRLSFLAVQTFATICGNGYLGLCCFLCPFSESCDWKRDDSTAV</sequence>
<organism evidence="1 2">
    <name type="scientific">Brachionus plicatilis</name>
    <name type="common">Marine rotifer</name>
    <name type="synonym">Brachionus muelleri</name>
    <dbReference type="NCBI Taxonomy" id="10195"/>
    <lineage>
        <taxon>Eukaryota</taxon>
        <taxon>Metazoa</taxon>
        <taxon>Spiralia</taxon>
        <taxon>Gnathifera</taxon>
        <taxon>Rotifera</taxon>
        <taxon>Eurotatoria</taxon>
        <taxon>Monogononta</taxon>
        <taxon>Pseudotrocha</taxon>
        <taxon>Ploima</taxon>
        <taxon>Brachionidae</taxon>
        <taxon>Brachionus</taxon>
    </lineage>
</organism>
<accession>A0A3M7P8J9</accession>
<dbReference type="EMBL" id="REGN01012467">
    <property type="protein sequence ID" value="RMZ95299.1"/>
    <property type="molecule type" value="Genomic_DNA"/>
</dbReference>
<evidence type="ECO:0000313" key="2">
    <source>
        <dbReference type="Proteomes" id="UP000276133"/>
    </source>
</evidence>
<dbReference type="Proteomes" id="UP000276133">
    <property type="component" value="Unassembled WGS sequence"/>
</dbReference>
<gene>
    <name evidence="1" type="ORF">BpHYR1_021779</name>
</gene>
<evidence type="ECO:0000313" key="1">
    <source>
        <dbReference type="EMBL" id="RMZ95299.1"/>
    </source>
</evidence>